<dbReference type="CDD" id="cd00438">
    <property type="entry name" value="cupin_RmlC"/>
    <property type="match status" value="1"/>
</dbReference>
<evidence type="ECO:0000313" key="3">
    <source>
        <dbReference type="Proteomes" id="UP000733379"/>
    </source>
</evidence>
<evidence type="ECO:0000256" key="1">
    <source>
        <dbReference type="ARBA" id="ARBA00010154"/>
    </source>
</evidence>
<sequence>MEIRELAVPGAWEFTPTLRGDDRGVFLESFKASEFEKAVGRPFELLQVNTSTSAAGVVRGIHYTETPPGQAKYVTCVRGAFLDVVVDLRPDSPSFGAWDSVLIDDVHRRSVFLAEGLGHALLSLEDGSTVTYLCSLEYSPEFDRDIDAFDAEIGIDWPTVGRNGQPLDFIRSPKDAAAPGLRTLRG</sequence>
<dbReference type="Gene3D" id="2.60.120.10">
    <property type="entry name" value="Jelly Rolls"/>
    <property type="match status" value="1"/>
</dbReference>
<protein>
    <submittedName>
        <fullName evidence="2">dTDP-4-dehydrorhamnose 3,5-epimerase</fullName>
    </submittedName>
</protein>
<proteinExistence type="inferred from homology"/>
<dbReference type="Pfam" id="PF00908">
    <property type="entry name" value="dTDP_sugar_isom"/>
    <property type="match status" value="1"/>
</dbReference>
<gene>
    <name evidence="2" type="ORF">KO481_01710</name>
</gene>
<dbReference type="SUPFAM" id="SSF51182">
    <property type="entry name" value="RmlC-like cupins"/>
    <property type="match status" value="1"/>
</dbReference>
<accession>A0ABS6AQH4</accession>
<evidence type="ECO:0000313" key="2">
    <source>
        <dbReference type="EMBL" id="MBU3060243.1"/>
    </source>
</evidence>
<comment type="similarity">
    <text evidence="1">Belongs to the dTDP-4-dehydrorhamnose 3,5-epimerase family.</text>
</comment>
<dbReference type="Proteomes" id="UP000733379">
    <property type="component" value="Unassembled WGS sequence"/>
</dbReference>
<dbReference type="RefSeq" id="WP_215915137.1">
    <property type="nucleotide sequence ID" value="NZ_JAHKNI010000001.1"/>
</dbReference>
<dbReference type="InterPro" id="IPR000888">
    <property type="entry name" value="RmlC-like"/>
</dbReference>
<dbReference type="InterPro" id="IPR014710">
    <property type="entry name" value="RmlC-like_jellyroll"/>
</dbReference>
<comment type="caution">
    <text evidence="2">The sequence shown here is derived from an EMBL/GenBank/DDBJ whole genome shotgun (WGS) entry which is preliminary data.</text>
</comment>
<organism evidence="2 3">
    <name type="scientific">Nocardia albiluteola</name>
    <dbReference type="NCBI Taxonomy" id="2842303"/>
    <lineage>
        <taxon>Bacteria</taxon>
        <taxon>Bacillati</taxon>
        <taxon>Actinomycetota</taxon>
        <taxon>Actinomycetes</taxon>
        <taxon>Mycobacteriales</taxon>
        <taxon>Nocardiaceae</taxon>
        <taxon>Nocardia</taxon>
    </lineage>
</organism>
<reference evidence="2 3" key="1">
    <citation type="submission" date="2021-06" db="EMBL/GenBank/DDBJ databases">
        <title>Actinomycetes sequencing.</title>
        <authorList>
            <person name="Shan Q."/>
        </authorList>
    </citation>
    <scope>NUCLEOTIDE SEQUENCE [LARGE SCALE GENOMIC DNA]</scope>
    <source>
        <strain evidence="2 3">NEAU-G5</strain>
    </source>
</reference>
<dbReference type="EMBL" id="JAHKNI010000001">
    <property type="protein sequence ID" value="MBU3060243.1"/>
    <property type="molecule type" value="Genomic_DNA"/>
</dbReference>
<dbReference type="PANTHER" id="PTHR21047:SF2">
    <property type="entry name" value="THYMIDINE DIPHOSPHO-4-KETO-RHAMNOSE 3,5-EPIMERASE"/>
    <property type="match status" value="1"/>
</dbReference>
<keyword evidence="3" id="KW-1185">Reference proteome</keyword>
<dbReference type="InterPro" id="IPR011051">
    <property type="entry name" value="RmlC_Cupin_sf"/>
</dbReference>
<name>A0ABS6AQH4_9NOCA</name>
<dbReference type="PANTHER" id="PTHR21047">
    <property type="entry name" value="DTDP-6-DEOXY-D-GLUCOSE-3,5 EPIMERASE"/>
    <property type="match status" value="1"/>
</dbReference>